<accession>A0AAV7WEW1</accession>
<evidence type="ECO:0000313" key="1">
    <source>
        <dbReference type="EMBL" id="KAJ1212572.1"/>
    </source>
</evidence>
<dbReference type="EMBL" id="JANPWB010000001">
    <property type="protein sequence ID" value="KAJ1212572.1"/>
    <property type="molecule type" value="Genomic_DNA"/>
</dbReference>
<gene>
    <name evidence="1" type="ORF">NDU88_000227</name>
</gene>
<evidence type="ECO:0000313" key="2">
    <source>
        <dbReference type="Proteomes" id="UP001066276"/>
    </source>
</evidence>
<protein>
    <submittedName>
        <fullName evidence="1">Uncharacterized protein</fullName>
    </submittedName>
</protein>
<dbReference type="Proteomes" id="UP001066276">
    <property type="component" value="Chromosome 1_1"/>
</dbReference>
<reference evidence="1" key="1">
    <citation type="journal article" date="2022" name="bioRxiv">
        <title>Sequencing and chromosome-scale assembly of the giantPleurodeles waltlgenome.</title>
        <authorList>
            <person name="Brown T."/>
            <person name="Elewa A."/>
            <person name="Iarovenko S."/>
            <person name="Subramanian E."/>
            <person name="Araus A.J."/>
            <person name="Petzold A."/>
            <person name="Susuki M."/>
            <person name="Suzuki K.-i.T."/>
            <person name="Hayashi T."/>
            <person name="Toyoda A."/>
            <person name="Oliveira C."/>
            <person name="Osipova E."/>
            <person name="Leigh N.D."/>
            <person name="Simon A."/>
            <person name="Yun M.H."/>
        </authorList>
    </citation>
    <scope>NUCLEOTIDE SEQUENCE</scope>
    <source>
        <strain evidence="1">20211129_DDA</strain>
        <tissue evidence="1">Liver</tissue>
    </source>
</reference>
<keyword evidence="2" id="KW-1185">Reference proteome</keyword>
<comment type="caution">
    <text evidence="1">The sequence shown here is derived from an EMBL/GenBank/DDBJ whole genome shotgun (WGS) entry which is preliminary data.</text>
</comment>
<organism evidence="1 2">
    <name type="scientific">Pleurodeles waltl</name>
    <name type="common">Iberian ribbed newt</name>
    <dbReference type="NCBI Taxonomy" id="8319"/>
    <lineage>
        <taxon>Eukaryota</taxon>
        <taxon>Metazoa</taxon>
        <taxon>Chordata</taxon>
        <taxon>Craniata</taxon>
        <taxon>Vertebrata</taxon>
        <taxon>Euteleostomi</taxon>
        <taxon>Amphibia</taxon>
        <taxon>Batrachia</taxon>
        <taxon>Caudata</taxon>
        <taxon>Salamandroidea</taxon>
        <taxon>Salamandridae</taxon>
        <taxon>Pleurodelinae</taxon>
        <taxon>Pleurodeles</taxon>
    </lineage>
</organism>
<sequence>MVLTAVPIIKVGDPGRMRRGSRPSTIDAVVRTMVVLTAASVMEVADPRCDRPWSPISSIYSIVRTMRS</sequence>
<dbReference type="AlphaFoldDB" id="A0AAV7WEW1"/>
<proteinExistence type="predicted"/>
<name>A0AAV7WEW1_PLEWA</name>